<name>A0A832ZTD4_9CREN</name>
<evidence type="ECO:0000313" key="3">
    <source>
        <dbReference type="Proteomes" id="UP000600071"/>
    </source>
</evidence>
<feature type="compositionally biased region" description="Basic and acidic residues" evidence="1">
    <location>
        <begin position="70"/>
        <end position="89"/>
    </location>
</feature>
<proteinExistence type="predicted"/>
<evidence type="ECO:0000313" key="2">
    <source>
        <dbReference type="EMBL" id="HIQ23486.1"/>
    </source>
</evidence>
<gene>
    <name evidence="2" type="ORF">EYH50_00345</name>
</gene>
<dbReference type="EMBL" id="DQVR01000010">
    <property type="protein sequence ID" value="HIQ23486.1"/>
    <property type="molecule type" value="Genomic_DNA"/>
</dbReference>
<organism evidence="2 3">
    <name type="scientific">Pyrodictium delaneyi</name>
    <dbReference type="NCBI Taxonomy" id="1273541"/>
    <lineage>
        <taxon>Archaea</taxon>
        <taxon>Thermoproteota</taxon>
        <taxon>Thermoprotei</taxon>
        <taxon>Desulfurococcales</taxon>
        <taxon>Pyrodictiaceae</taxon>
        <taxon>Pyrodictium</taxon>
    </lineage>
</organism>
<protein>
    <submittedName>
        <fullName evidence="2">Uncharacterized protein</fullName>
    </submittedName>
</protein>
<comment type="caution">
    <text evidence="2">The sequence shown here is derived from an EMBL/GenBank/DDBJ whole genome shotgun (WGS) entry which is preliminary data.</text>
</comment>
<dbReference type="AlphaFoldDB" id="A0A832ZTD4"/>
<feature type="region of interest" description="Disordered" evidence="1">
    <location>
        <begin position="66"/>
        <end position="89"/>
    </location>
</feature>
<evidence type="ECO:0000256" key="1">
    <source>
        <dbReference type="SAM" id="MobiDB-lite"/>
    </source>
</evidence>
<dbReference type="Proteomes" id="UP000600071">
    <property type="component" value="Unassembled WGS sequence"/>
</dbReference>
<sequence>MPQASSKYYRAYIYSDNPSETPGVKEIKEDIALYGKHKGSAQLAQLTLVAPVASVLAMTLQVYRYSKHRPGSENEKHRKSKDNIEEGEQ</sequence>
<reference evidence="2" key="1">
    <citation type="journal article" date="2020" name="ISME J.">
        <title>Gammaproteobacteria mediating utilization of methyl-, sulfur- and petroleum organic compounds in deep ocean hydrothermal plumes.</title>
        <authorList>
            <person name="Zhou Z."/>
            <person name="Liu Y."/>
            <person name="Pan J."/>
            <person name="Cron B.R."/>
            <person name="Toner B.M."/>
            <person name="Anantharaman K."/>
            <person name="Breier J.A."/>
            <person name="Dick G.J."/>
            <person name="Li M."/>
        </authorList>
    </citation>
    <scope>NUCLEOTIDE SEQUENCE</scope>
    <source>
        <strain evidence="2">SZUA-1523</strain>
    </source>
</reference>
<accession>A0A832ZTD4</accession>